<evidence type="ECO:0000313" key="2">
    <source>
        <dbReference type="EMBL" id="GGD79604.1"/>
    </source>
</evidence>
<dbReference type="Proteomes" id="UP000609064">
    <property type="component" value="Unassembled WGS sequence"/>
</dbReference>
<dbReference type="Gene3D" id="3.40.630.30">
    <property type="match status" value="1"/>
</dbReference>
<protein>
    <recommendedName>
        <fullName evidence="1">N-acetyltransferase domain-containing protein</fullName>
    </recommendedName>
</protein>
<evidence type="ECO:0000313" key="3">
    <source>
        <dbReference type="Proteomes" id="UP000609064"/>
    </source>
</evidence>
<feature type="domain" description="N-acetyltransferase" evidence="1">
    <location>
        <begin position="5"/>
        <end position="168"/>
    </location>
</feature>
<dbReference type="GO" id="GO:0016747">
    <property type="term" value="F:acyltransferase activity, transferring groups other than amino-acyl groups"/>
    <property type="evidence" value="ECO:0007669"/>
    <property type="project" value="InterPro"/>
</dbReference>
<dbReference type="SUPFAM" id="SSF55729">
    <property type="entry name" value="Acyl-CoA N-acyltransferases (Nat)"/>
    <property type="match status" value="1"/>
</dbReference>
<gene>
    <name evidence="2" type="ORF">GCM10011514_49470</name>
</gene>
<keyword evidence="3" id="KW-1185">Reference proteome</keyword>
<proteinExistence type="predicted"/>
<comment type="caution">
    <text evidence="2">The sequence shown here is derived from an EMBL/GenBank/DDBJ whole genome shotgun (WGS) entry which is preliminary data.</text>
</comment>
<evidence type="ECO:0000259" key="1">
    <source>
        <dbReference type="PROSITE" id="PS51186"/>
    </source>
</evidence>
<name>A0A917DXI5_9BACT</name>
<organism evidence="2 3">
    <name type="scientific">Emticicia aquatilis</name>
    <dbReference type="NCBI Taxonomy" id="1537369"/>
    <lineage>
        <taxon>Bacteria</taxon>
        <taxon>Pseudomonadati</taxon>
        <taxon>Bacteroidota</taxon>
        <taxon>Cytophagia</taxon>
        <taxon>Cytophagales</taxon>
        <taxon>Leadbetterellaceae</taxon>
        <taxon>Emticicia</taxon>
    </lineage>
</organism>
<sequence length="177" mass="19816">MELIMELRQLLYQVVAHKSITDEIAGIFIQHLSKQGKVTIPNVEKVKTCCKIVLCFANNELIGIGALKLNQSTAFEKSGLLSIKDIFGLELGYFFVSETYRGLGVSTAIARLLLLDQTEENVLATTELYTNNPMMKTLEKLGFKHYGIPYKSIWHDGTIGVFLKFKKGVKNEKAPSD</sequence>
<reference evidence="2" key="2">
    <citation type="submission" date="2020-09" db="EMBL/GenBank/DDBJ databases">
        <authorList>
            <person name="Sun Q."/>
            <person name="Zhou Y."/>
        </authorList>
    </citation>
    <scope>NUCLEOTIDE SEQUENCE</scope>
    <source>
        <strain evidence="2">CGMCC 1.15958</strain>
    </source>
</reference>
<dbReference type="EMBL" id="BMKK01000015">
    <property type="protein sequence ID" value="GGD79604.1"/>
    <property type="molecule type" value="Genomic_DNA"/>
</dbReference>
<dbReference type="PROSITE" id="PS51186">
    <property type="entry name" value="GNAT"/>
    <property type="match status" value="1"/>
</dbReference>
<dbReference type="Pfam" id="PF00583">
    <property type="entry name" value="Acetyltransf_1"/>
    <property type="match status" value="1"/>
</dbReference>
<dbReference type="InterPro" id="IPR000182">
    <property type="entry name" value="GNAT_dom"/>
</dbReference>
<accession>A0A917DXI5</accession>
<dbReference type="AlphaFoldDB" id="A0A917DXI5"/>
<reference evidence="2" key="1">
    <citation type="journal article" date="2014" name="Int. J. Syst. Evol. Microbiol.">
        <title>Complete genome sequence of Corynebacterium casei LMG S-19264T (=DSM 44701T), isolated from a smear-ripened cheese.</title>
        <authorList>
            <consortium name="US DOE Joint Genome Institute (JGI-PGF)"/>
            <person name="Walter F."/>
            <person name="Albersmeier A."/>
            <person name="Kalinowski J."/>
            <person name="Ruckert C."/>
        </authorList>
    </citation>
    <scope>NUCLEOTIDE SEQUENCE</scope>
    <source>
        <strain evidence="2">CGMCC 1.15958</strain>
    </source>
</reference>
<dbReference type="InterPro" id="IPR016181">
    <property type="entry name" value="Acyl_CoA_acyltransferase"/>
</dbReference>
<dbReference type="RefSeq" id="WP_188770573.1">
    <property type="nucleotide sequence ID" value="NZ_BMKK01000015.1"/>
</dbReference>